<gene>
    <name evidence="3" type="ORF">Vbra_7511</name>
</gene>
<dbReference type="OrthoDB" id="161814at2759"/>
<dbReference type="InParanoid" id="A0A0G4EJB1"/>
<dbReference type="Proteomes" id="UP000041254">
    <property type="component" value="Unassembled WGS sequence"/>
</dbReference>
<dbReference type="AlphaFoldDB" id="A0A0G4EJB1"/>
<dbReference type="NCBIfam" id="NF041384">
    <property type="entry name" value="YHS_seleno_dom"/>
    <property type="match status" value="1"/>
</dbReference>
<feature type="region of interest" description="Disordered" evidence="1">
    <location>
        <begin position="1"/>
        <end position="26"/>
    </location>
</feature>
<keyword evidence="2" id="KW-0472">Membrane</keyword>
<organism evidence="3 4">
    <name type="scientific">Vitrella brassicaformis (strain CCMP3155)</name>
    <dbReference type="NCBI Taxonomy" id="1169540"/>
    <lineage>
        <taxon>Eukaryota</taxon>
        <taxon>Sar</taxon>
        <taxon>Alveolata</taxon>
        <taxon>Colpodellida</taxon>
        <taxon>Vitrellaceae</taxon>
        <taxon>Vitrella</taxon>
    </lineage>
</organism>
<keyword evidence="2" id="KW-0812">Transmembrane</keyword>
<keyword evidence="4" id="KW-1185">Reference proteome</keyword>
<protein>
    <recommendedName>
        <fullName evidence="5">YHS domain-containing protein</fullName>
    </recommendedName>
</protein>
<evidence type="ECO:0000256" key="2">
    <source>
        <dbReference type="SAM" id="Phobius"/>
    </source>
</evidence>
<sequence>MSSPGTTVGHEDIEKGTSDETSTTPFKQKFSRRTKIILFVTLTVLVAAAVVLAVVLPMHLGGGDAVPPQEFVVEGGGGKASYYVADNGYVISGADPVAYFSLDDKNAPHVAGKIGEIEAEHHGAKFAFSTEENKATFLADPAKYLPRYGGWCAYAMTFGAYVSTDPDAWDIVNGTLYTNFDKPTQDKWRANQQDFIADADKFWQRQEWVN</sequence>
<evidence type="ECO:0000313" key="3">
    <source>
        <dbReference type="EMBL" id="CEL96065.1"/>
    </source>
</evidence>
<evidence type="ECO:0000256" key="1">
    <source>
        <dbReference type="SAM" id="MobiDB-lite"/>
    </source>
</evidence>
<dbReference type="PhylomeDB" id="A0A0G4EJB1"/>
<proteinExistence type="predicted"/>
<reference evidence="3 4" key="1">
    <citation type="submission" date="2014-11" db="EMBL/GenBank/DDBJ databases">
        <authorList>
            <person name="Zhu J."/>
            <person name="Qi W."/>
            <person name="Song R."/>
        </authorList>
    </citation>
    <scope>NUCLEOTIDE SEQUENCE [LARGE SCALE GENOMIC DNA]</scope>
</reference>
<keyword evidence="2" id="KW-1133">Transmembrane helix</keyword>
<dbReference type="EMBL" id="CDMY01000243">
    <property type="protein sequence ID" value="CEL96065.1"/>
    <property type="molecule type" value="Genomic_DNA"/>
</dbReference>
<dbReference type="VEuPathDB" id="CryptoDB:Vbra_7511"/>
<accession>A0A0G4EJB1</accession>
<name>A0A0G4EJB1_VITBC</name>
<feature type="compositionally biased region" description="Basic and acidic residues" evidence="1">
    <location>
        <begin position="9"/>
        <end position="18"/>
    </location>
</feature>
<evidence type="ECO:0000313" key="4">
    <source>
        <dbReference type="Proteomes" id="UP000041254"/>
    </source>
</evidence>
<feature type="transmembrane region" description="Helical" evidence="2">
    <location>
        <begin position="36"/>
        <end position="60"/>
    </location>
</feature>
<evidence type="ECO:0008006" key="5">
    <source>
        <dbReference type="Google" id="ProtNLM"/>
    </source>
</evidence>